<reference evidence="1 2" key="1">
    <citation type="submission" date="2016-10" db="EMBL/GenBank/DDBJ databases">
        <authorList>
            <person name="de Groot N.N."/>
        </authorList>
    </citation>
    <scope>NUCLEOTIDE SEQUENCE [LARGE SCALE GENOMIC DNA]</scope>
    <source>
        <strain evidence="1 2">DSM 5885</strain>
    </source>
</reference>
<dbReference type="GO" id="GO:0035269">
    <property type="term" value="P:protein O-linked glycosylation via mannose"/>
    <property type="evidence" value="ECO:0007669"/>
    <property type="project" value="InterPro"/>
</dbReference>
<evidence type="ECO:0000313" key="1">
    <source>
        <dbReference type="EMBL" id="SDI03311.1"/>
    </source>
</evidence>
<dbReference type="InterPro" id="IPR055286">
    <property type="entry name" value="RXYLT1-like"/>
</dbReference>
<dbReference type="STRING" id="83767.SAMN05660652_02733"/>
<gene>
    <name evidence="1" type="ORF">SAMN05660652_02733</name>
</gene>
<dbReference type="Proteomes" id="UP000198607">
    <property type="component" value="Unassembled WGS sequence"/>
</dbReference>
<dbReference type="AlphaFoldDB" id="A0A1G8H9Y3"/>
<evidence type="ECO:0008006" key="3">
    <source>
        <dbReference type="Google" id="ProtNLM"/>
    </source>
</evidence>
<dbReference type="PANTHER" id="PTHR15576">
    <property type="entry name" value="RIBITOL-5-PHOSPHATE XYLOSYLTRANSFERASE 1"/>
    <property type="match status" value="1"/>
</dbReference>
<sequence>MERLTTFVSSRGMLKSCSRHNAQPVSSVPQIDESLLGNLGPGDSVYVCTDALKNFADNFLSQIHSPFVLLSGDSDQPISEAFLSDPSLRSLLDDPRLIGWYAQNLATTHDKLHPLPIGLDYHTMWERPGFWGITAISPVAQENALINILAQSPEFNRRYMTAYCNWHFALHRGDRQECFEKSDKTSCFFEPNAIPRHSSWMRQAECMFVASPEGAGMDCHRTWEALCLGCIPIVKRNPLAPLFADLPVLIIDDWSLLNRDTMQAYASETYAKKFDFSTLFRTYWNETVAGKTPLRIPPMTFGEFRNFLTRRTG</sequence>
<protein>
    <recommendedName>
        <fullName evidence="3">Exostosin family protein</fullName>
    </recommendedName>
</protein>
<organism evidence="1 2">
    <name type="scientific">Propionivibrio dicarboxylicus</name>
    <dbReference type="NCBI Taxonomy" id="83767"/>
    <lineage>
        <taxon>Bacteria</taxon>
        <taxon>Pseudomonadati</taxon>
        <taxon>Pseudomonadota</taxon>
        <taxon>Betaproteobacteria</taxon>
        <taxon>Rhodocyclales</taxon>
        <taxon>Rhodocyclaceae</taxon>
        <taxon>Propionivibrio</taxon>
    </lineage>
</organism>
<proteinExistence type="predicted"/>
<name>A0A1G8H9Y3_9RHOO</name>
<dbReference type="EMBL" id="FNCY01000012">
    <property type="protein sequence ID" value="SDI03311.1"/>
    <property type="molecule type" value="Genomic_DNA"/>
</dbReference>
<dbReference type="PANTHER" id="PTHR15576:SF1">
    <property type="entry name" value="RIBITOL-5-PHOSPHATE XYLOSYLTRANSFERASE 1"/>
    <property type="match status" value="1"/>
</dbReference>
<evidence type="ECO:0000313" key="2">
    <source>
        <dbReference type="Proteomes" id="UP000198607"/>
    </source>
</evidence>
<accession>A0A1G8H9Y3</accession>
<keyword evidence="2" id="KW-1185">Reference proteome</keyword>
<dbReference type="GO" id="GO:0120053">
    <property type="term" value="F:ribitol beta-1,4-xylosyltransferase activity"/>
    <property type="evidence" value="ECO:0007669"/>
    <property type="project" value="InterPro"/>
</dbReference>